<evidence type="ECO:0000256" key="1">
    <source>
        <dbReference type="ARBA" id="ARBA00022670"/>
    </source>
</evidence>
<accession>A0AAN8MRA1</accession>
<proteinExistence type="predicted"/>
<gene>
    <name evidence="4" type="ORF">TWF718_003595</name>
</gene>
<dbReference type="EMBL" id="JAVHNR010000002">
    <property type="protein sequence ID" value="KAK6350403.1"/>
    <property type="molecule type" value="Genomic_DNA"/>
</dbReference>
<evidence type="ECO:0000256" key="3">
    <source>
        <dbReference type="ARBA" id="ARBA00022825"/>
    </source>
</evidence>
<dbReference type="InterPro" id="IPR023828">
    <property type="entry name" value="Peptidase_S8_Ser-AS"/>
</dbReference>
<dbReference type="AlphaFoldDB" id="A0AAN8MRA1"/>
<dbReference type="InterPro" id="IPR036852">
    <property type="entry name" value="Peptidase_S8/S53_dom_sf"/>
</dbReference>
<dbReference type="PROSITE" id="PS00138">
    <property type="entry name" value="SUBTILASE_SER"/>
    <property type="match status" value="1"/>
</dbReference>
<reference evidence="4 5" key="1">
    <citation type="submission" date="2019-10" db="EMBL/GenBank/DDBJ databases">
        <authorList>
            <person name="Palmer J.M."/>
        </authorList>
    </citation>
    <scope>NUCLEOTIDE SEQUENCE [LARGE SCALE GENOMIC DNA]</scope>
    <source>
        <strain evidence="4 5">TWF718</strain>
    </source>
</reference>
<name>A0AAN8MRA1_9PEZI</name>
<keyword evidence="2" id="KW-0378">Hydrolase</keyword>
<keyword evidence="5" id="KW-1185">Reference proteome</keyword>
<dbReference type="SUPFAM" id="SSF52743">
    <property type="entry name" value="Subtilisin-like"/>
    <property type="match status" value="1"/>
</dbReference>
<evidence type="ECO:0000256" key="2">
    <source>
        <dbReference type="ARBA" id="ARBA00022801"/>
    </source>
</evidence>
<dbReference type="Gene3D" id="3.40.50.200">
    <property type="entry name" value="Peptidase S8/S53 domain"/>
    <property type="match status" value="1"/>
</dbReference>
<evidence type="ECO:0000313" key="5">
    <source>
        <dbReference type="Proteomes" id="UP001313282"/>
    </source>
</evidence>
<comment type="caution">
    <text evidence="4">The sequence shown here is derived from an EMBL/GenBank/DDBJ whole genome shotgun (WGS) entry which is preliminary data.</text>
</comment>
<organism evidence="4 5">
    <name type="scientific">Orbilia javanica</name>
    <dbReference type="NCBI Taxonomy" id="47235"/>
    <lineage>
        <taxon>Eukaryota</taxon>
        <taxon>Fungi</taxon>
        <taxon>Dikarya</taxon>
        <taxon>Ascomycota</taxon>
        <taxon>Pezizomycotina</taxon>
        <taxon>Orbiliomycetes</taxon>
        <taxon>Orbiliales</taxon>
        <taxon>Orbiliaceae</taxon>
        <taxon>Orbilia</taxon>
    </lineage>
</organism>
<sequence length="233" mass="25381">MLVVPVGNGAPVSDPIPKFDIATGGWHPTRPDFMALPIFQGRDQNSAVDVYPAKFGPSKRFQGRMVVVGGYDPDTGLISHSWADYVRVAAPAVFVNVAALYINGQPAIQYGGYLPKPTKLQQELQLEISEGTSFACPMVTGIIATLLGAGVPVTEVIPYLYSKAYSRTKGGPNVVYNGIKIGQRPRSSRPKWYPQSLFARTEPVKTILRNAQKTLYTYFKRETAPTPAAVLAH</sequence>
<keyword evidence="3" id="KW-0720">Serine protease</keyword>
<keyword evidence="1" id="KW-0645">Protease</keyword>
<dbReference type="GO" id="GO:0006508">
    <property type="term" value="P:proteolysis"/>
    <property type="evidence" value="ECO:0007669"/>
    <property type="project" value="UniProtKB-KW"/>
</dbReference>
<dbReference type="GO" id="GO:0004252">
    <property type="term" value="F:serine-type endopeptidase activity"/>
    <property type="evidence" value="ECO:0007669"/>
    <property type="project" value="InterPro"/>
</dbReference>
<evidence type="ECO:0008006" key="6">
    <source>
        <dbReference type="Google" id="ProtNLM"/>
    </source>
</evidence>
<protein>
    <recommendedName>
        <fullName evidence="6">Peptidase S8/S53 domain-containing protein</fullName>
    </recommendedName>
</protein>
<dbReference type="Proteomes" id="UP001313282">
    <property type="component" value="Unassembled WGS sequence"/>
</dbReference>
<evidence type="ECO:0000313" key="4">
    <source>
        <dbReference type="EMBL" id="KAK6350403.1"/>
    </source>
</evidence>